<dbReference type="AlphaFoldDB" id="A0A8J5SZJ1"/>
<evidence type="ECO:0000313" key="1">
    <source>
        <dbReference type="EMBL" id="KAG8084178.1"/>
    </source>
</evidence>
<keyword evidence="2" id="KW-1185">Reference proteome</keyword>
<dbReference type="Proteomes" id="UP000729402">
    <property type="component" value="Unassembled WGS sequence"/>
</dbReference>
<organism evidence="1 2">
    <name type="scientific">Zizania palustris</name>
    <name type="common">Northern wild rice</name>
    <dbReference type="NCBI Taxonomy" id="103762"/>
    <lineage>
        <taxon>Eukaryota</taxon>
        <taxon>Viridiplantae</taxon>
        <taxon>Streptophyta</taxon>
        <taxon>Embryophyta</taxon>
        <taxon>Tracheophyta</taxon>
        <taxon>Spermatophyta</taxon>
        <taxon>Magnoliopsida</taxon>
        <taxon>Liliopsida</taxon>
        <taxon>Poales</taxon>
        <taxon>Poaceae</taxon>
        <taxon>BOP clade</taxon>
        <taxon>Oryzoideae</taxon>
        <taxon>Oryzeae</taxon>
        <taxon>Zizaniinae</taxon>
        <taxon>Zizania</taxon>
    </lineage>
</organism>
<protein>
    <submittedName>
        <fullName evidence="1">Uncharacterized protein</fullName>
    </submittedName>
</protein>
<comment type="caution">
    <text evidence="1">The sequence shown here is derived from an EMBL/GenBank/DDBJ whole genome shotgun (WGS) entry which is preliminary data.</text>
</comment>
<dbReference type="PANTHER" id="PTHR46863">
    <property type="entry name" value="OS09G0572100 PROTEIN"/>
    <property type="match status" value="1"/>
</dbReference>
<proteinExistence type="predicted"/>
<gene>
    <name evidence="1" type="ORF">GUJ93_ZPchr0010g9031</name>
</gene>
<sequence length="66" mass="7362">MLKDLFPIDAAEEMTTLALQCVAKEVETQLELSWVTAKVSKLFMEAQDWANKFCIPTDISISIAPS</sequence>
<dbReference type="EMBL" id="JAAALK010000082">
    <property type="protein sequence ID" value="KAG8084178.1"/>
    <property type="molecule type" value="Genomic_DNA"/>
</dbReference>
<reference evidence="1" key="2">
    <citation type="submission" date="2021-02" db="EMBL/GenBank/DDBJ databases">
        <authorList>
            <person name="Kimball J.A."/>
            <person name="Haas M.W."/>
            <person name="Macchietto M."/>
            <person name="Kono T."/>
            <person name="Duquette J."/>
            <person name="Shao M."/>
        </authorList>
    </citation>
    <scope>NUCLEOTIDE SEQUENCE</scope>
    <source>
        <tissue evidence="1">Fresh leaf tissue</tissue>
    </source>
</reference>
<dbReference type="OrthoDB" id="4062651at2759"/>
<name>A0A8J5SZJ1_ZIZPA</name>
<reference evidence="1" key="1">
    <citation type="journal article" date="2021" name="bioRxiv">
        <title>Whole Genome Assembly and Annotation of Northern Wild Rice, Zizania palustris L., Supports a Whole Genome Duplication in the Zizania Genus.</title>
        <authorList>
            <person name="Haas M."/>
            <person name="Kono T."/>
            <person name="Macchietto M."/>
            <person name="Millas R."/>
            <person name="McGilp L."/>
            <person name="Shao M."/>
            <person name="Duquette J."/>
            <person name="Hirsch C.N."/>
            <person name="Kimball J."/>
        </authorList>
    </citation>
    <scope>NUCLEOTIDE SEQUENCE</scope>
    <source>
        <tissue evidence="1">Fresh leaf tissue</tissue>
    </source>
</reference>
<dbReference type="PANTHER" id="PTHR46863:SF1">
    <property type="entry name" value="PROTEIN KINASE SUPERFAMILY PROTEIN"/>
    <property type="match status" value="1"/>
</dbReference>
<evidence type="ECO:0000313" key="2">
    <source>
        <dbReference type="Proteomes" id="UP000729402"/>
    </source>
</evidence>
<accession>A0A8J5SZJ1</accession>